<dbReference type="AlphaFoldDB" id="A0AAP5H2U0"/>
<comment type="caution">
    <text evidence="1">The sequence shown here is derived from an EMBL/GenBank/DDBJ whole genome shotgun (WGS) entry which is preliminary data.</text>
</comment>
<proteinExistence type="predicted"/>
<sequence>MKNLEKIIWIEAEQWAKGQWDIDDVNTDVTVVFSNRMKWITSFFTYKNIQTLREKNTKNGECMNGGYFYSSDMVLINIGSKERIYEVVNFLIETEKFETVFTRYPDVELMDDEYYPKGLLYKK</sequence>
<evidence type="ECO:0000313" key="1">
    <source>
        <dbReference type="EMBL" id="MDR6724240.1"/>
    </source>
</evidence>
<gene>
    <name evidence="1" type="ORF">J2W91_002702</name>
</gene>
<reference evidence="1" key="1">
    <citation type="submission" date="2023-07" db="EMBL/GenBank/DDBJ databases">
        <title>Sorghum-associated microbial communities from plants grown in Nebraska, USA.</title>
        <authorList>
            <person name="Schachtman D."/>
        </authorList>
    </citation>
    <scope>NUCLEOTIDE SEQUENCE</scope>
    <source>
        <strain evidence="1">BE80</strain>
    </source>
</reference>
<accession>A0AAP5H2U0</accession>
<dbReference type="Proteomes" id="UP001254832">
    <property type="component" value="Unassembled WGS sequence"/>
</dbReference>
<protein>
    <submittedName>
        <fullName evidence="1">Uncharacterized protein</fullName>
    </submittedName>
</protein>
<evidence type="ECO:0000313" key="2">
    <source>
        <dbReference type="Proteomes" id="UP001254832"/>
    </source>
</evidence>
<organism evidence="1 2">
    <name type="scientific">Paenibacillus amylolyticus</name>
    <dbReference type="NCBI Taxonomy" id="1451"/>
    <lineage>
        <taxon>Bacteria</taxon>
        <taxon>Bacillati</taxon>
        <taxon>Bacillota</taxon>
        <taxon>Bacilli</taxon>
        <taxon>Bacillales</taxon>
        <taxon>Paenibacillaceae</taxon>
        <taxon>Paenibacillus</taxon>
    </lineage>
</organism>
<dbReference type="RefSeq" id="WP_310140216.1">
    <property type="nucleotide sequence ID" value="NZ_JAVDTR010000006.1"/>
</dbReference>
<name>A0AAP5H2U0_PAEAM</name>
<dbReference type="EMBL" id="JAVDTR010000006">
    <property type="protein sequence ID" value="MDR6724240.1"/>
    <property type="molecule type" value="Genomic_DNA"/>
</dbReference>